<gene>
    <name evidence="3" type="ORF">EVAR_94321_1</name>
</gene>
<dbReference type="Pfam" id="PF00059">
    <property type="entry name" value="Lectin_C"/>
    <property type="match status" value="1"/>
</dbReference>
<dbReference type="PROSITE" id="PS50041">
    <property type="entry name" value="C_TYPE_LECTIN_2"/>
    <property type="match status" value="1"/>
</dbReference>
<dbReference type="Gene3D" id="3.10.100.10">
    <property type="entry name" value="Mannose-Binding Protein A, subunit A"/>
    <property type="match status" value="1"/>
</dbReference>
<dbReference type="InterPro" id="IPR016187">
    <property type="entry name" value="CTDL_fold"/>
</dbReference>
<dbReference type="InterPro" id="IPR018378">
    <property type="entry name" value="C-type_lectin_CS"/>
</dbReference>
<organism evidence="3 4">
    <name type="scientific">Eumeta variegata</name>
    <name type="common">Bagworm moth</name>
    <name type="synonym">Eumeta japonica</name>
    <dbReference type="NCBI Taxonomy" id="151549"/>
    <lineage>
        <taxon>Eukaryota</taxon>
        <taxon>Metazoa</taxon>
        <taxon>Ecdysozoa</taxon>
        <taxon>Arthropoda</taxon>
        <taxon>Hexapoda</taxon>
        <taxon>Insecta</taxon>
        <taxon>Pterygota</taxon>
        <taxon>Neoptera</taxon>
        <taxon>Endopterygota</taxon>
        <taxon>Lepidoptera</taxon>
        <taxon>Glossata</taxon>
        <taxon>Ditrysia</taxon>
        <taxon>Tineoidea</taxon>
        <taxon>Psychidae</taxon>
        <taxon>Oiketicinae</taxon>
        <taxon>Eumeta</taxon>
    </lineage>
</organism>
<feature type="domain" description="C-type lectin" evidence="2">
    <location>
        <begin position="48"/>
        <end position="165"/>
    </location>
</feature>
<accession>A0A4C1UGE4</accession>
<reference evidence="3 4" key="1">
    <citation type="journal article" date="2019" name="Commun. Biol.">
        <title>The bagworm genome reveals a unique fibroin gene that provides high tensile strength.</title>
        <authorList>
            <person name="Kono N."/>
            <person name="Nakamura H."/>
            <person name="Ohtoshi R."/>
            <person name="Tomita M."/>
            <person name="Numata K."/>
            <person name="Arakawa K."/>
        </authorList>
    </citation>
    <scope>NUCLEOTIDE SEQUENCE [LARGE SCALE GENOMIC DNA]</scope>
</reference>
<protein>
    <submittedName>
        <fullName evidence="3">Hemolymph lipopolysaccharide-binding protein</fullName>
    </submittedName>
</protein>
<name>A0A4C1UGE4_EUMVA</name>
<dbReference type="Proteomes" id="UP000299102">
    <property type="component" value="Unassembled WGS sequence"/>
</dbReference>
<evidence type="ECO:0000313" key="4">
    <source>
        <dbReference type="Proteomes" id="UP000299102"/>
    </source>
</evidence>
<dbReference type="AlphaFoldDB" id="A0A4C1UGE4"/>
<sequence>MWSSRLEHRNGPAPSVQYHTLTEYGREIAVSAAAFRPVTYKPNGDLTRCYKIHKEPKTWADAYMTCEVEKSYLAIIDDKEEADFIVNGIKPLFDEIPGNYNKTLISVGFHDKFKEGIFLTVKGKSLNTAYNIWAAGQPDDEFGNDDCGAISVRGQLHDMPCDNQRTLFVCERDISQLKSSGA</sequence>
<dbReference type="SMART" id="SM00034">
    <property type="entry name" value="CLECT"/>
    <property type="match status" value="1"/>
</dbReference>
<keyword evidence="4" id="KW-1185">Reference proteome</keyword>
<dbReference type="OrthoDB" id="538816at2759"/>
<keyword evidence="1" id="KW-1015">Disulfide bond</keyword>
<dbReference type="PROSITE" id="PS00615">
    <property type="entry name" value="C_TYPE_LECTIN_1"/>
    <property type="match status" value="1"/>
</dbReference>
<dbReference type="InterPro" id="IPR001304">
    <property type="entry name" value="C-type_lectin-like"/>
</dbReference>
<evidence type="ECO:0000259" key="2">
    <source>
        <dbReference type="PROSITE" id="PS50041"/>
    </source>
</evidence>
<dbReference type="STRING" id="151549.A0A4C1UGE4"/>
<evidence type="ECO:0000313" key="3">
    <source>
        <dbReference type="EMBL" id="GBP25026.1"/>
    </source>
</evidence>
<dbReference type="PANTHER" id="PTHR22803">
    <property type="entry name" value="MANNOSE, PHOSPHOLIPASE, LECTIN RECEPTOR RELATED"/>
    <property type="match status" value="1"/>
</dbReference>
<dbReference type="SUPFAM" id="SSF56436">
    <property type="entry name" value="C-type lectin-like"/>
    <property type="match status" value="1"/>
</dbReference>
<evidence type="ECO:0000256" key="1">
    <source>
        <dbReference type="ARBA" id="ARBA00023157"/>
    </source>
</evidence>
<dbReference type="CDD" id="cd00037">
    <property type="entry name" value="CLECT"/>
    <property type="match status" value="1"/>
</dbReference>
<proteinExistence type="predicted"/>
<dbReference type="EMBL" id="BGZK01000168">
    <property type="protein sequence ID" value="GBP25026.1"/>
    <property type="molecule type" value="Genomic_DNA"/>
</dbReference>
<dbReference type="InterPro" id="IPR016186">
    <property type="entry name" value="C-type_lectin-like/link_sf"/>
</dbReference>
<comment type="caution">
    <text evidence="3">The sequence shown here is derived from an EMBL/GenBank/DDBJ whole genome shotgun (WGS) entry which is preliminary data.</text>
</comment>
<dbReference type="InterPro" id="IPR050111">
    <property type="entry name" value="C-type_lectin/snaclec_domain"/>
</dbReference>